<comment type="similarity">
    <text evidence="1 2">Belongs to the RNase T2 family.</text>
</comment>
<dbReference type="SUPFAM" id="SSF55895">
    <property type="entry name" value="Ribonuclease Rh-like"/>
    <property type="match status" value="1"/>
</dbReference>
<evidence type="ECO:0000256" key="2">
    <source>
        <dbReference type="RuleBase" id="RU004328"/>
    </source>
</evidence>
<organism evidence="3 4">
    <name type="scientific">Meganyctiphanes norvegica</name>
    <name type="common">Northern krill</name>
    <name type="synonym">Thysanopoda norvegica</name>
    <dbReference type="NCBI Taxonomy" id="48144"/>
    <lineage>
        <taxon>Eukaryota</taxon>
        <taxon>Metazoa</taxon>
        <taxon>Ecdysozoa</taxon>
        <taxon>Arthropoda</taxon>
        <taxon>Crustacea</taxon>
        <taxon>Multicrustacea</taxon>
        <taxon>Malacostraca</taxon>
        <taxon>Eumalacostraca</taxon>
        <taxon>Eucarida</taxon>
        <taxon>Euphausiacea</taxon>
        <taxon>Euphausiidae</taxon>
        <taxon>Meganyctiphanes</taxon>
    </lineage>
</organism>
<dbReference type="Pfam" id="PF00445">
    <property type="entry name" value="Ribonuclease_T2"/>
    <property type="match status" value="1"/>
</dbReference>
<proteinExistence type="inferred from homology"/>
<dbReference type="GO" id="GO:0003723">
    <property type="term" value="F:RNA binding"/>
    <property type="evidence" value="ECO:0007669"/>
    <property type="project" value="InterPro"/>
</dbReference>
<comment type="caution">
    <text evidence="3">The sequence shown here is derived from an EMBL/GenBank/DDBJ whole genome shotgun (WGS) entry which is preliminary data.</text>
</comment>
<dbReference type="PANTHER" id="PTHR11240:SF22">
    <property type="entry name" value="RIBONUCLEASE T2"/>
    <property type="match status" value="1"/>
</dbReference>
<sequence>MVAVLAQHNIVPDDKETYTRDEIFQAITQTFGVNPAVDCIYHRLNHQHELSQIKLCFDSSLNLVDCDGIIGLAKLDSFDNTLNQTAIGNCPAEGITYPASVKVGNYEYHYPRELAELKIEHWTEAQATCVTWLCHALMTVYSLMWITL</sequence>
<protein>
    <submittedName>
        <fullName evidence="3">Uncharacterized protein</fullName>
    </submittedName>
</protein>
<evidence type="ECO:0000256" key="1">
    <source>
        <dbReference type="ARBA" id="ARBA00007469"/>
    </source>
</evidence>
<reference evidence="3 4" key="1">
    <citation type="submission" date="2024-05" db="EMBL/GenBank/DDBJ databases">
        <authorList>
            <person name="Wallberg A."/>
        </authorList>
    </citation>
    <scope>NUCLEOTIDE SEQUENCE [LARGE SCALE GENOMIC DNA]</scope>
</reference>
<gene>
    <name evidence="3" type="ORF">MNOR_LOCUS23720</name>
</gene>
<dbReference type="GO" id="GO:0005576">
    <property type="term" value="C:extracellular region"/>
    <property type="evidence" value="ECO:0007669"/>
    <property type="project" value="TreeGrafter"/>
</dbReference>
<accession>A0AAV2RCW6</accession>
<dbReference type="GO" id="GO:0033897">
    <property type="term" value="F:ribonuclease T2 activity"/>
    <property type="evidence" value="ECO:0007669"/>
    <property type="project" value="InterPro"/>
</dbReference>
<evidence type="ECO:0000313" key="4">
    <source>
        <dbReference type="Proteomes" id="UP001497623"/>
    </source>
</evidence>
<dbReference type="InterPro" id="IPR001568">
    <property type="entry name" value="RNase_T2-like"/>
</dbReference>
<dbReference type="InterPro" id="IPR036430">
    <property type="entry name" value="RNase_T2-like_sf"/>
</dbReference>
<dbReference type="EMBL" id="CAXKWB010021174">
    <property type="protein sequence ID" value="CAL4123023.1"/>
    <property type="molecule type" value="Genomic_DNA"/>
</dbReference>
<dbReference type="PANTHER" id="PTHR11240">
    <property type="entry name" value="RIBONUCLEASE T2"/>
    <property type="match status" value="1"/>
</dbReference>
<dbReference type="GO" id="GO:0006401">
    <property type="term" value="P:RNA catabolic process"/>
    <property type="evidence" value="ECO:0007669"/>
    <property type="project" value="TreeGrafter"/>
</dbReference>
<name>A0AAV2RCW6_MEGNR</name>
<dbReference type="AlphaFoldDB" id="A0AAV2RCW6"/>
<evidence type="ECO:0000313" key="3">
    <source>
        <dbReference type="EMBL" id="CAL4123023.1"/>
    </source>
</evidence>
<dbReference type="Gene3D" id="3.90.730.10">
    <property type="entry name" value="Ribonuclease T2-like"/>
    <property type="match status" value="1"/>
</dbReference>
<keyword evidence="4" id="KW-1185">Reference proteome</keyword>
<dbReference type="Proteomes" id="UP001497623">
    <property type="component" value="Unassembled WGS sequence"/>
</dbReference>